<reference evidence="1" key="1">
    <citation type="submission" date="2021-06" db="EMBL/GenBank/DDBJ databases">
        <authorList>
            <person name="Kallberg Y."/>
            <person name="Tangrot J."/>
            <person name="Rosling A."/>
        </authorList>
    </citation>
    <scope>NUCLEOTIDE SEQUENCE</scope>
    <source>
        <strain evidence="1">FL966</strain>
    </source>
</reference>
<dbReference type="EMBL" id="CAJVQA010000031">
    <property type="protein sequence ID" value="CAG8451362.1"/>
    <property type="molecule type" value="Genomic_DNA"/>
</dbReference>
<dbReference type="AlphaFoldDB" id="A0A9N8VFL2"/>
<accession>A0A9N8VFL2</accession>
<gene>
    <name evidence="1" type="ORF">CPELLU_LOCUS160</name>
</gene>
<dbReference type="Proteomes" id="UP000789759">
    <property type="component" value="Unassembled WGS sequence"/>
</dbReference>
<evidence type="ECO:0000313" key="1">
    <source>
        <dbReference type="EMBL" id="CAG8451362.1"/>
    </source>
</evidence>
<protein>
    <submittedName>
        <fullName evidence="1">21077_t:CDS:1</fullName>
    </submittedName>
</protein>
<name>A0A9N8VFL2_9GLOM</name>
<sequence length="44" mass="5162">MDYPLNAATIFFIYMLNASENHLLNITHYVFTHAELLESKSFIK</sequence>
<organism evidence="1 2">
    <name type="scientific">Cetraspora pellucida</name>
    <dbReference type="NCBI Taxonomy" id="1433469"/>
    <lineage>
        <taxon>Eukaryota</taxon>
        <taxon>Fungi</taxon>
        <taxon>Fungi incertae sedis</taxon>
        <taxon>Mucoromycota</taxon>
        <taxon>Glomeromycotina</taxon>
        <taxon>Glomeromycetes</taxon>
        <taxon>Diversisporales</taxon>
        <taxon>Gigasporaceae</taxon>
        <taxon>Cetraspora</taxon>
    </lineage>
</organism>
<comment type="caution">
    <text evidence="1">The sequence shown here is derived from an EMBL/GenBank/DDBJ whole genome shotgun (WGS) entry which is preliminary data.</text>
</comment>
<keyword evidence="2" id="KW-1185">Reference proteome</keyword>
<evidence type="ECO:0000313" key="2">
    <source>
        <dbReference type="Proteomes" id="UP000789759"/>
    </source>
</evidence>
<proteinExistence type="predicted"/>